<dbReference type="SUPFAM" id="SSF103473">
    <property type="entry name" value="MFS general substrate transporter"/>
    <property type="match status" value="1"/>
</dbReference>
<keyword evidence="5 6" id="KW-0472">Membrane</keyword>
<evidence type="ECO:0000313" key="7">
    <source>
        <dbReference type="EMBL" id="ELU40402.1"/>
    </source>
</evidence>
<feature type="transmembrane region" description="Helical" evidence="6">
    <location>
        <begin position="111"/>
        <end position="131"/>
    </location>
</feature>
<comment type="caution">
    <text evidence="7">The sequence shown here is derived from an EMBL/GenBank/DDBJ whole genome shotgun (WGS) entry which is preliminary data.</text>
</comment>
<proteinExistence type="predicted"/>
<dbReference type="OrthoDB" id="6730379at2759"/>
<protein>
    <submittedName>
        <fullName evidence="7">Membrane transporter</fullName>
    </submittedName>
</protein>
<sequence length="596" mass="66584">MSSPYNEKKDIERESADLKKDPAHHVTVVAAGVDDAVRLTLGQGTGQPLDPEAALKLRKKIDRHLLPLMMILYWVQFMDKTTLGSSAILGIRADTHLDANHQNLALQRFPVGKWMAANITCWGIALIMHAACKNFGGLMACRIVLGICEGSITAGFMIVTSMFYTRKEQSIRVGYWFLMNGTAQIISGFLAFGVLHINTHGFAPWQWFMIITGSITLATAVAYFLWFPDSPATAWFLTTEERAMAIERIKVNQTGVSNKVWKKDQSVVIIVNSFGFSTLQTTLLGCVDGVIEILPWSNKIGLLFSVWITGVGTTGFVLSLGWVTAVTAGHTKRITVQAIMLSAYCVGNLVGPQMWQERYKPSISPLSVHRNRIPWIVITISYFLCPIILLIIRARLSRENKKRDAEPKTEEEDDAYIEETLQDGTKVERKVDKVTEQCFIGVRINPVAETYLTWERESLAIMLLVDLHKDRAYIITIHKTNLATSKPPQDRVCTTRPTRRNALTGRHRQGRNKRQNTVTTTCGGGHVKTDSHMIDRFLFLGSHSDEGVCRFPAPTQRDHCEAAHLTVKPWTIANYGSSTAASPVESLYIGITRILP</sequence>
<dbReference type="OMA" id="PLMCTIY"/>
<dbReference type="EMBL" id="AFRT01001436">
    <property type="protein sequence ID" value="ELU40402.1"/>
    <property type="molecule type" value="Genomic_DNA"/>
</dbReference>
<keyword evidence="2" id="KW-0813">Transport</keyword>
<evidence type="ECO:0000256" key="2">
    <source>
        <dbReference type="ARBA" id="ARBA00022448"/>
    </source>
</evidence>
<reference evidence="7 8" key="1">
    <citation type="journal article" date="2013" name="Nat. Commun.">
        <title>The evolution and pathogenic mechanisms of the rice sheath blight pathogen.</title>
        <authorList>
            <person name="Zheng A."/>
            <person name="Lin R."/>
            <person name="Xu L."/>
            <person name="Qin P."/>
            <person name="Tang C."/>
            <person name="Ai P."/>
            <person name="Zhang D."/>
            <person name="Liu Y."/>
            <person name="Sun Z."/>
            <person name="Feng H."/>
            <person name="Wang Y."/>
            <person name="Chen Y."/>
            <person name="Liang X."/>
            <person name="Fu R."/>
            <person name="Li Q."/>
            <person name="Zhang J."/>
            <person name="Yu X."/>
            <person name="Xie Z."/>
            <person name="Ding L."/>
            <person name="Guan P."/>
            <person name="Tang J."/>
            <person name="Liang Y."/>
            <person name="Wang S."/>
            <person name="Deng Q."/>
            <person name="Li S."/>
            <person name="Zhu J."/>
            <person name="Wang L."/>
            <person name="Liu H."/>
            <person name="Li P."/>
        </authorList>
    </citation>
    <scope>NUCLEOTIDE SEQUENCE [LARGE SCALE GENOMIC DNA]</scope>
    <source>
        <strain evidence="8">AG-1 IA</strain>
    </source>
</reference>
<feature type="transmembrane region" description="Helical" evidence="6">
    <location>
        <begin position="176"/>
        <end position="195"/>
    </location>
</feature>
<accession>L8WUE2</accession>
<dbReference type="Pfam" id="PF07690">
    <property type="entry name" value="MFS_1"/>
    <property type="match status" value="1"/>
</dbReference>
<dbReference type="HOGENOM" id="CLU_457962_0_0_1"/>
<dbReference type="InterPro" id="IPR036259">
    <property type="entry name" value="MFS_trans_sf"/>
</dbReference>
<evidence type="ECO:0000256" key="6">
    <source>
        <dbReference type="SAM" id="Phobius"/>
    </source>
</evidence>
<dbReference type="InterPro" id="IPR011701">
    <property type="entry name" value="MFS"/>
</dbReference>
<dbReference type="Proteomes" id="UP000011668">
    <property type="component" value="Unassembled WGS sequence"/>
</dbReference>
<evidence type="ECO:0000256" key="3">
    <source>
        <dbReference type="ARBA" id="ARBA00022692"/>
    </source>
</evidence>
<evidence type="ECO:0000313" key="8">
    <source>
        <dbReference type="Proteomes" id="UP000011668"/>
    </source>
</evidence>
<feature type="transmembrane region" description="Helical" evidence="6">
    <location>
        <begin position="300"/>
        <end position="322"/>
    </location>
</feature>
<keyword evidence="8" id="KW-1185">Reference proteome</keyword>
<dbReference type="PANTHER" id="PTHR43791:SF63">
    <property type="entry name" value="HIGH AFFINITY CYSTEINE TRANSPORTER"/>
    <property type="match status" value="1"/>
</dbReference>
<feature type="transmembrane region" description="Helical" evidence="6">
    <location>
        <begin position="334"/>
        <end position="355"/>
    </location>
</feature>
<organism evidence="7 8">
    <name type="scientific">Thanatephorus cucumeris (strain AG1-IA)</name>
    <name type="common">Rice sheath blight fungus</name>
    <name type="synonym">Rhizoctonia solani</name>
    <dbReference type="NCBI Taxonomy" id="983506"/>
    <lineage>
        <taxon>Eukaryota</taxon>
        <taxon>Fungi</taxon>
        <taxon>Dikarya</taxon>
        <taxon>Basidiomycota</taxon>
        <taxon>Agaricomycotina</taxon>
        <taxon>Agaricomycetes</taxon>
        <taxon>Cantharellales</taxon>
        <taxon>Ceratobasidiaceae</taxon>
        <taxon>Rhizoctonia</taxon>
        <taxon>Rhizoctonia solani AG-1</taxon>
    </lineage>
</organism>
<dbReference type="GO" id="GO:0016020">
    <property type="term" value="C:membrane"/>
    <property type="evidence" value="ECO:0007669"/>
    <property type="project" value="UniProtKB-SubCell"/>
</dbReference>
<keyword evidence="3 6" id="KW-0812">Transmembrane</keyword>
<evidence type="ECO:0000256" key="4">
    <source>
        <dbReference type="ARBA" id="ARBA00022989"/>
    </source>
</evidence>
<dbReference type="Gene3D" id="1.20.1250.20">
    <property type="entry name" value="MFS general substrate transporter like domains"/>
    <property type="match status" value="1"/>
</dbReference>
<dbReference type="AlphaFoldDB" id="L8WUE2"/>
<feature type="transmembrane region" description="Helical" evidence="6">
    <location>
        <begin position="143"/>
        <end position="164"/>
    </location>
</feature>
<name>L8WUE2_THACA</name>
<feature type="transmembrane region" description="Helical" evidence="6">
    <location>
        <begin position="207"/>
        <end position="227"/>
    </location>
</feature>
<dbReference type="PANTHER" id="PTHR43791">
    <property type="entry name" value="PERMEASE-RELATED"/>
    <property type="match status" value="1"/>
</dbReference>
<evidence type="ECO:0000256" key="5">
    <source>
        <dbReference type="ARBA" id="ARBA00023136"/>
    </source>
</evidence>
<gene>
    <name evidence="7" type="ORF">AG1IA_05557</name>
</gene>
<comment type="subcellular location">
    <subcellularLocation>
        <location evidence="1">Membrane</location>
        <topology evidence="1">Multi-pass membrane protein</topology>
    </subcellularLocation>
</comment>
<feature type="transmembrane region" description="Helical" evidence="6">
    <location>
        <begin position="375"/>
        <end position="394"/>
    </location>
</feature>
<dbReference type="STRING" id="983506.L8WUE2"/>
<keyword evidence="4 6" id="KW-1133">Transmembrane helix</keyword>
<evidence type="ECO:0000256" key="1">
    <source>
        <dbReference type="ARBA" id="ARBA00004141"/>
    </source>
</evidence>
<dbReference type="GO" id="GO:0022857">
    <property type="term" value="F:transmembrane transporter activity"/>
    <property type="evidence" value="ECO:0007669"/>
    <property type="project" value="InterPro"/>
</dbReference>